<evidence type="ECO:0000313" key="3">
    <source>
        <dbReference type="Proteomes" id="UP001189429"/>
    </source>
</evidence>
<feature type="compositionally biased region" description="Basic and acidic residues" evidence="1">
    <location>
        <begin position="146"/>
        <end position="156"/>
    </location>
</feature>
<dbReference type="EMBL" id="CAUYUJ010005696">
    <property type="protein sequence ID" value="CAK0814646.1"/>
    <property type="molecule type" value="Genomic_DNA"/>
</dbReference>
<dbReference type="Proteomes" id="UP001189429">
    <property type="component" value="Unassembled WGS sequence"/>
</dbReference>
<name>A0ABN9R744_9DINO</name>
<keyword evidence="3" id="KW-1185">Reference proteome</keyword>
<protein>
    <submittedName>
        <fullName evidence="2">Uncharacterized protein</fullName>
    </submittedName>
</protein>
<proteinExistence type="predicted"/>
<evidence type="ECO:0000256" key="1">
    <source>
        <dbReference type="SAM" id="MobiDB-lite"/>
    </source>
</evidence>
<sequence length="156" mass="16659">GGSWERLPGGADFRRAVAALPADILVFCALLTRAGLRDEPLAWGEVRAALQGCVRRGLLSAEEKFEFELVVGEVLAQRLGEEENELPASGRAGAAQELLPLVELAPTQAMMALSDCIGVSEQPHRWSAGLGAGRPAPWRSSLDPAALRERQARAAH</sequence>
<organism evidence="2 3">
    <name type="scientific">Prorocentrum cordatum</name>
    <dbReference type="NCBI Taxonomy" id="2364126"/>
    <lineage>
        <taxon>Eukaryota</taxon>
        <taxon>Sar</taxon>
        <taxon>Alveolata</taxon>
        <taxon>Dinophyceae</taxon>
        <taxon>Prorocentrales</taxon>
        <taxon>Prorocentraceae</taxon>
        <taxon>Prorocentrum</taxon>
    </lineage>
</organism>
<feature type="non-terminal residue" evidence="2">
    <location>
        <position position="1"/>
    </location>
</feature>
<gene>
    <name evidence="2" type="ORF">PCOR1329_LOCUS18190</name>
</gene>
<feature type="region of interest" description="Disordered" evidence="1">
    <location>
        <begin position="128"/>
        <end position="156"/>
    </location>
</feature>
<reference evidence="2" key="1">
    <citation type="submission" date="2023-10" db="EMBL/GenBank/DDBJ databases">
        <authorList>
            <person name="Chen Y."/>
            <person name="Shah S."/>
            <person name="Dougan E. K."/>
            <person name="Thang M."/>
            <person name="Chan C."/>
        </authorList>
    </citation>
    <scope>NUCLEOTIDE SEQUENCE [LARGE SCALE GENOMIC DNA]</scope>
</reference>
<accession>A0ABN9R744</accession>
<evidence type="ECO:0000313" key="2">
    <source>
        <dbReference type="EMBL" id="CAK0814646.1"/>
    </source>
</evidence>
<comment type="caution">
    <text evidence="2">The sequence shown here is derived from an EMBL/GenBank/DDBJ whole genome shotgun (WGS) entry which is preliminary data.</text>
</comment>